<evidence type="ECO:0000313" key="3">
    <source>
        <dbReference type="Proteomes" id="UP000828390"/>
    </source>
</evidence>
<proteinExistence type="predicted"/>
<reference evidence="2" key="1">
    <citation type="journal article" date="2019" name="bioRxiv">
        <title>The Genome of the Zebra Mussel, Dreissena polymorpha: A Resource for Invasive Species Research.</title>
        <authorList>
            <person name="McCartney M.A."/>
            <person name="Auch B."/>
            <person name="Kono T."/>
            <person name="Mallez S."/>
            <person name="Zhang Y."/>
            <person name="Obille A."/>
            <person name="Becker A."/>
            <person name="Abrahante J.E."/>
            <person name="Garbe J."/>
            <person name="Badalamenti J.P."/>
            <person name="Herman A."/>
            <person name="Mangelson H."/>
            <person name="Liachko I."/>
            <person name="Sullivan S."/>
            <person name="Sone E.D."/>
            <person name="Koren S."/>
            <person name="Silverstein K.A.T."/>
            <person name="Beckman K.B."/>
            <person name="Gohl D.M."/>
        </authorList>
    </citation>
    <scope>NUCLEOTIDE SEQUENCE</scope>
    <source>
        <strain evidence="2">Duluth1</strain>
        <tissue evidence="2">Whole animal</tissue>
    </source>
</reference>
<accession>A0A9D4JEP9</accession>
<sequence length="77" mass="8580">MPSARRPPPAARRQGVSHNTSRILYGRIKRKHNTNAGNQTITTNTTQMRTTRGQQGTTTTTQTKREAQGSPQTMWTA</sequence>
<reference evidence="2" key="2">
    <citation type="submission" date="2020-11" db="EMBL/GenBank/DDBJ databases">
        <authorList>
            <person name="McCartney M.A."/>
            <person name="Auch B."/>
            <person name="Kono T."/>
            <person name="Mallez S."/>
            <person name="Becker A."/>
            <person name="Gohl D.M."/>
            <person name="Silverstein K.A.T."/>
            <person name="Koren S."/>
            <person name="Bechman K.B."/>
            <person name="Herman A."/>
            <person name="Abrahante J.E."/>
            <person name="Garbe J."/>
        </authorList>
    </citation>
    <scope>NUCLEOTIDE SEQUENCE</scope>
    <source>
        <strain evidence="2">Duluth1</strain>
        <tissue evidence="2">Whole animal</tissue>
    </source>
</reference>
<organism evidence="2 3">
    <name type="scientific">Dreissena polymorpha</name>
    <name type="common">Zebra mussel</name>
    <name type="synonym">Mytilus polymorpha</name>
    <dbReference type="NCBI Taxonomy" id="45954"/>
    <lineage>
        <taxon>Eukaryota</taxon>
        <taxon>Metazoa</taxon>
        <taxon>Spiralia</taxon>
        <taxon>Lophotrochozoa</taxon>
        <taxon>Mollusca</taxon>
        <taxon>Bivalvia</taxon>
        <taxon>Autobranchia</taxon>
        <taxon>Heteroconchia</taxon>
        <taxon>Euheterodonta</taxon>
        <taxon>Imparidentia</taxon>
        <taxon>Neoheterodontei</taxon>
        <taxon>Myida</taxon>
        <taxon>Dreissenoidea</taxon>
        <taxon>Dreissenidae</taxon>
        <taxon>Dreissena</taxon>
    </lineage>
</organism>
<dbReference type="EMBL" id="JAIWYP010000006">
    <property type="protein sequence ID" value="KAH3809075.1"/>
    <property type="molecule type" value="Genomic_DNA"/>
</dbReference>
<dbReference type="AlphaFoldDB" id="A0A9D4JEP9"/>
<feature type="region of interest" description="Disordered" evidence="1">
    <location>
        <begin position="1"/>
        <end position="77"/>
    </location>
</feature>
<dbReference type="Proteomes" id="UP000828390">
    <property type="component" value="Unassembled WGS sequence"/>
</dbReference>
<protein>
    <submittedName>
        <fullName evidence="2">Uncharacterized protein</fullName>
    </submittedName>
</protein>
<feature type="compositionally biased region" description="Pro residues" evidence="1">
    <location>
        <begin position="1"/>
        <end position="10"/>
    </location>
</feature>
<evidence type="ECO:0000313" key="2">
    <source>
        <dbReference type="EMBL" id="KAH3809075.1"/>
    </source>
</evidence>
<keyword evidence="3" id="KW-1185">Reference proteome</keyword>
<evidence type="ECO:0000256" key="1">
    <source>
        <dbReference type="SAM" id="MobiDB-lite"/>
    </source>
</evidence>
<name>A0A9D4JEP9_DREPO</name>
<gene>
    <name evidence="2" type="ORF">DPMN_137438</name>
</gene>
<feature type="compositionally biased region" description="Low complexity" evidence="1">
    <location>
        <begin position="34"/>
        <end position="62"/>
    </location>
</feature>
<comment type="caution">
    <text evidence="2">The sequence shown here is derived from an EMBL/GenBank/DDBJ whole genome shotgun (WGS) entry which is preliminary data.</text>
</comment>